<keyword evidence="4" id="KW-0539">Nucleus</keyword>
<dbReference type="GO" id="GO:0006397">
    <property type="term" value="P:mRNA processing"/>
    <property type="evidence" value="ECO:0007669"/>
    <property type="project" value="UniProtKB-KW"/>
</dbReference>
<feature type="domain" description="Pre-mRNA polyadenylation factor Fip1" evidence="6">
    <location>
        <begin position="159"/>
        <end position="201"/>
    </location>
</feature>
<evidence type="ECO:0000256" key="4">
    <source>
        <dbReference type="ARBA" id="ARBA00023242"/>
    </source>
</evidence>
<evidence type="ECO:0000259" key="6">
    <source>
        <dbReference type="Pfam" id="PF05182"/>
    </source>
</evidence>
<keyword evidence="3" id="KW-0507">mRNA processing</keyword>
<feature type="compositionally biased region" description="Basic and acidic residues" evidence="5">
    <location>
        <begin position="466"/>
        <end position="475"/>
    </location>
</feature>
<sequence>MADDQNNDDQWLYGDSMAESQDANNDVSDEKKLGKSEHDSDKKGIEELSQPEKGQEQGEDSTTEPASESAADESRTAEETDDKNDGEIDDDDDDDDSDDDVNVVIGDIKTTPATYSSLNIKRGGLLTSAGGIDKLKQPGKFSIEEFEQIGTINGIPTHEYNLDSLEDKPWRKPGADITDYFNYGFNEETWRAYCERQKRMRVHESGVGLGPLGSTSAAAANAPGPTRPGAIPVSITNDNSKYNAALGIRKAGPPPGRKMGGSIDVIGSGGGTLASRRNTDRDTPPKENVIQVMTADRREYSRKNPGFPDMSVPPPTGLPPSFDVPPPIPVPSPFPPQPPPRMHPPPPGPYGQEQFYSPDTDPYYQSYEPTQEQQWLGHQESFGPREEPHSGIPGPTSSNLKSKDDKDSPKASRDRDRDRSEREKEKHRSHRHRSRSRSPSERKRRHKSRSRSPNHRSHRKKKSKKSDKTKDEDSD</sequence>
<dbReference type="PANTHER" id="PTHR13484:SF0">
    <property type="entry name" value="PRE-MRNA 3'-END-PROCESSING FACTOR FIP1"/>
    <property type="match status" value="1"/>
</dbReference>
<evidence type="ECO:0000313" key="8">
    <source>
        <dbReference type="RefSeq" id="XP_026285167.1"/>
    </source>
</evidence>
<feature type="compositionally biased region" description="Polar residues" evidence="5">
    <location>
        <begin position="367"/>
        <end position="376"/>
    </location>
</feature>
<dbReference type="Pfam" id="PF05182">
    <property type="entry name" value="Fip1"/>
    <property type="match status" value="1"/>
</dbReference>
<dbReference type="PANTHER" id="PTHR13484">
    <property type="entry name" value="FIP1-LIKE 1 PROTEIN"/>
    <property type="match status" value="1"/>
</dbReference>
<dbReference type="GeneID" id="113211110"/>
<evidence type="ECO:0000256" key="2">
    <source>
        <dbReference type="ARBA" id="ARBA00007459"/>
    </source>
</evidence>
<protein>
    <submittedName>
        <fullName evidence="8">Pre-mRNA 3'-end-processing factor FIP1 isoform X1</fullName>
    </submittedName>
</protein>
<feature type="region of interest" description="Disordered" evidence="5">
    <location>
        <begin position="1"/>
        <end position="102"/>
    </location>
</feature>
<name>A0A6J1SWC0_FRAOC</name>
<feature type="region of interest" description="Disordered" evidence="5">
    <location>
        <begin position="266"/>
        <end position="475"/>
    </location>
</feature>
<evidence type="ECO:0000256" key="3">
    <source>
        <dbReference type="ARBA" id="ARBA00022664"/>
    </source>
</evidence>
<reference evidence="8" key="1">
    <citation type="submission" date="2025-08" db="UniProtKB">
        <authorList>
            <consortium name="RefSeq"/>
        </authorList>
    </citation>
    <scope>IDENTIFICATION</scope>
    <source>
        <tissue evidence="8">Whole organism</tissue>
    </source>
</reference>
<feature type="compositionally biased region" description="Acidic residues" evidence="5">
    <location>
        <begin position="87"/>
        <end position="101"/>
    </location>
</feature>
<feature type="compositionally biased region" description="Basic and acidic residues" evidence="5">
    <location>
        <begin position="28"/>
        <end position="46"/>
    </location>
</feature>
<comment type="subcellular location">
    <subcellularLocation>
        <location evidence="1">Nucleus</location>
    </subcellularLocation>
</comment>
<dbReference type="RefSeq" id="XP_026285167.1">
    <property type="nucleotide sequence ID" value="XM_026429382.2"/>
</dbReference>
<dbReference type="InterPro" id="IPR051187">
    <property type="entry name" value="Pre-mRNA_3'-end_processing_reg"/>
</dbReference>
<dbReference type="CTD" id="40569"/>
<evidence type="ECO:0000313" key="7">
    <source>
        <dbReference type="Proteomes" id="UP000504606"/>
    </source>
</evidence>
<proteinExistence type="inferred from homology"/>
<feature type="compositionally biased region" description="Pro residues" evidence="5">
    <location>
        <begin position="311"/>
        <end position="349"/>
    </location>
</feature>
<keyword evidence="7" id="KW-1185">Reference proteome</keyword>
<dbReference type="KEGG" id="foc:113211110"/>
<dbReference type="OrthoDB" id="1917198at2759"/>
<dbReference type="GO" id="GO:0005847">
    <property type="term" value="C:mRNA cleavage and polyadenylation specificity factor complex"/>
    <property type="evidence" value="ECO:0007669"/>
    <property type="project" value="TreeGrafter"/>
</dbReference>
<dbReference type="InterPro" id="IPR007854">
    <property type="entry name" value="Fip1_dom"/>
</dbReference>
<feature type="compositionally biased region" description="Basic residues" evidence="5">
    <location>
        <begin position="427"/>
        <end position="465"/>
    </location>
</feature>
<gene>
    <name evidence="8" type="primary">LOC113211110</name>
</gene>
<comment type="similarity">
    <text evidence="2">Belongs to the FIP1 family.</text>
</comment>
<dbReference type="Proteomes" id="UP000504606">
    <property type="component" value="Unplaced"/>
</dbReference>
<feature type="compositionally biased region" description="Basic and acidic residues" evidence="5">
    <location>
        <begin position="72"/>
        <end position="86"/>
    </location>
</feature>
<dbReference type="AlphaFoldDB" id="A0A6J1SWC0"/>
<evidence type="ECO:0000256" key="5">
    <source>
        <dbReference type="SAM" id="MobiDB-lite"/>
    </source>
</evidence>
<feature type="compositionally biased region" description="Basic and acidic residues" evidence="5">
    <location>
        <begin position="401"/>
        <end position="426"/>
    </location>
</feature>
<evidence type="ECO:0000256" key="1">
    <source>
        <dbReference type="ARBA" id="ARBA00004123"/>
    </source>
</evidence>
<accession>A0A6J1SWC0</accession>
<organism evidence="7 8">
    <name type="scientific">Frankliniella occidentalis</name>
    <name type="common">Western flower thrips</name>
    <name type="synonym">Euthrips occidentalis</name>
    <dbReference type="NCBI Taxonomy" id="133901"/>
    <lineage>
        <taxon>Eukaryota</taxon>
        <taxon>Metazoa</taxon>
        <taxon>Ecdysozoa</taxon>
        <taxon>Arthropoda</taxon>
        <taxon>Hexapoda</taxon>
        <taxon>Insecta</taxon>
        <taxon>Pterygota</taxon>
        <taxon>Neoptera</taxon>
        <taxon>Paraneoptera</taxon>
        <taxon>Thysanoptera</taxon>
        <taxon>Terebrantia</taxon>
        <taxon>Thripoidea</taxon>
        <taxon>Thripidae</taxon>
        <taxon>Frankliniella</taxon>
    </lineage>
</organism>